<dbReference type="AlphaFoldDB" id="A0AB34K456"/>
<comment type="caution">
    <text evidence="3">The sequence shown here is derived from an EMBL/GenBank/DDBJ whole genome shotgun (WGS) entry which is preliminary data.</text>
</comment>
<evidence type="ECO:0000313" key="4">
    <source>
        <dbReference type="Proteomes" id="UP001515480"/>
    </source>
</evidence>
<feature type="compositionally biased region" description="Low complexity" evidence="1">
    <location>
        <begin position="360"/>
        <end position="371"/>
    </location>
</feature>
<protein>
    <recommendedName>
        <fullName evidence="2">Isopenicillin N synthase-like Fe(2+) 2OG dioxygenase domain-containing protein</fullName>
    </recommendedName>
</protein>
<dbReference type="SUPFAM" id="SSF63829">
    <property type="entry name" value="Calcium-dependent phosphotriesterase"/>
    <property type="match status" value="1"/>
</dbReference>
<accession>A0AB34K456</accession>
<feature type="domain" description="Isopenicillin N synthase-like Fe(2+) 2OG dioxygenase" evidence="2">
    <location>
        <begin position="210"/>
        <end position="301"/>
    </location>
</feature>
<dbReference type="SUPFAM" id="SSF51197">
    <property type="entry name" value="Clavaminate synthase-like"/>
    <property type="match status" value="2"/>
</dbReference>
<name>A0AB34K456_PRYPA</name>
<feature type="compositionally biased region" description="Low complexity" evidence="1">
    <location>
        <begin position="809"/>
        <end position="830"/>
    </location>
</feature>
<dbReference type="EMBL" id="JBGBPQ010000002">
    <property type="protein sequence ID" value="KAL1528073.1"/>
    <property type="molecule type" value="Genomic_DNA"/>
</dbReference>
<evidence type="ECO:0000256" key="1">
    <source>
        <dbReference type="SAM" id="MobiDB-lite"/>
    </source>
</evidence>
<dbReference type="InterPro" id="IPR015943">
    <property type="entry name" value="WD40/YVTN_repeat-like_dom_sf"/>
</dbReference>
<proteinExistence type="predicted"/>
<dbReference type="Gene3D" id="2.130.10.10">
    <property type="entry name" value="YVTN repeat-like/Quinoprotein amine dehydrogenase"/>
    <property type="match status" value="1"/>
</dbReference>
<feature type="compositionally biased region" description="Low complexity" evidence="1">
    <location>
        <begin position="379"/>
        <end position="391"/>
    </location>
</feature>
<dbReference type="InterPro" id="IPR027443">
    <property type="entry name" value="IPNS-like_sf"/>
</dbReference>
<feature type="region of interest" description="Disordered" evidence="1">
    <location>
        <begin position="784"/>
        <end position="834"/>
    </location>
</feature>
<dbReference type="Proteomes" id="UP001515480">
    <property type="component" value="Unassembled WGS sequence"/>
</dbReference>
<keyword evidence="4" id="KW-1185">Reference proteome</keyword>
<reference evidence="3 4" key="1">
    <citation type="journal article" date="2024" name="Science">
        <title>Giant polyketide synthase enzymes in the biosynthesis of giant marine polyether toxins.</title>
        <authorList>
            <person name="Fallon T.R."/>
            <person name="Shende V.V."/>
            <person name="Wierzbicki I.H."/>
            <person name="Pendleton A.L."/>
            <person name="Watervoot N.F."/>
            <person name="Auber R.P."/>
            <person name="Gonzalez D.J."/>
            <person name="Wisecaver J.H."/>
            <person name="Moore B.S."/>
        </authorList>
    </citation>
    <scope>NUCLEOTIDE SEQUENCE [LARGE SCALE GENOMIC DNA]</scope>
    <source>
        <strain evidence="3 4">12B1</strain>
    </source>
</reference>
<dbReference type="Pfam" id="PF03171">
    <property type="entry name" value="2OG-FeII_Oxy"/>
    <property type="match status" value="1"/>
</dbReference>
<dbReference type="PANTHER" id="PTHR47990">
    <property type="entry name" value="2-OXOGLUTARATE (2OG) AND FE(II)-DEPENDENT OXYGENASE SUPERFAMILY PROTEIN-RELATED"/>
    <property type="match status" value="1"/>
</dbReference>
<sequence length="1083" mass="115876">MMEWRLLGVAAAAILVAWRARARLLARFAPPLRRLAARSHRAAPSHAAWDACARDLAACGVATLDVDVPTQALHAACFAAAAPALELAAAAAPPLAISEDADSAHASGLHRVGALSQYNACREGFVISDGDEAFAREVGAEFAREMGRFFRSAAGLADEALRAVERRLLLPDGWFELNLGPIRDHLQWHCKRYRPEAAPPEAASSDGRRVLLPVHSDPSLISVVVHDKPGKHAGAAGLEYLSGGEWREVAAHGHAVVTVFVGSILARITGGTFPAAKHRVAVAEPAAAIGPRVVATFFFRPALHAVLRPPPSPLLRAVPFKPMTFRAWCEKVAKKYEGHAAPSSAGGGAAADGEPRSKRSSTSLQQSQRSSKPLPAGQPAGERAAGASAAASLPREAYEPIVTARGEELRLLGGPLQGQEKYLGGVLGDDGKARAGAHPGHARRVLRIDPATGTVDHIGPSFEGHYKWLRAVKVEGAIYCIPCHHRSVLKIVPLTETVTLVGDCGAAEWKWHGGVVAADGAIYAMPQSAETVLRIDPKTDTLSFLGGPFPGRNKWYGGLLGGDGAIYGIPQNASGVLRIDPASLEVAVLGNLPLGGWKWHGGVVGSDGAIYSLPAHADTVLRIDPLTQQVTEIGGPLKTGKHRTDGKYKYLGGVLGKDGKIYGIPSDADHVLCIDPVTQDVRAVGASLEREKVLQNKWQNGFVAADGSIYGIPLKSETVLCIRPREGQEPEVSTIPLPPAGLGGFNKWEGGVLGNDGCMYCMPLNHKAVLKVSPVSAAPDAAVHPSVDTKASPPAAAVPTRSGGNAVLRSSAHRAAYSRSRKSAPSPRAPLGSLPEALRVQAQLRFDTRAIDLRGAVAEMLSRAPAEVGRWPERAASRGASSGGEDRSIDRRLDDFQVAAAALHSESCEEAQRLLTQLVAADGNLLQAYEKLLKDVVLPYLRQRIAESSGLSGPYRFFYQFPPTLRLQPGPSTRYVRSHHDAEYGHQEGEINFWMPITDFSLNQTTLWVEATRGSDDFCPFELEYGSVGAFHGSVLRHYVPANPTEFVRMSLDFRVGIDGYFDPSWQLRGTKEDHSRREMILN</sequence>
<feature type="region of interest" description="Disordered" evidence="1">
    <location>
        <begin position="339"/>
        <end position="391"/>
    </location>
</feature>
<dbReference type="InterPro" id="IPR044861">
    <property type="entry name" value="IPNS-like_FE2OG_OXY"/>
</dbReference>
<dbReference type="Gene3D" id="2.60.120.330">
    <property type="entry name" value="B-lactam Antibiotic, Isopenicillin N Synthase, Chain"/>
    <property type="match status" value="1"/>
</dbReference>
<dbReference type="InterPro" id="IPR050231">
    <property type="entry name" value="Iron_ascorbate_oxido_reductase"/>
</dbReference>
<gene>
    <name evidence="3" type="ORF">AB1Y20_009439</name>
</gene>
<organism evidence="3 4">
    <name type="scientific">Prymnesium parvum</name>
    <name type="common">Toxic golden alga</name>
    <dbReference type="NCBI Taxonomy" id="97485"/>
    <lineage>
        <taxon>Eukaryota</taxon>
        <taxon>Haptista</taxon>
        <taxon>Haptophyta</taxon>
        <taxon>Prymnesiophyceae</taxon>
        <taxon>Prymnesiales</taxon>
        <taxon>Prymnesiaceae</taxon>
        <taxon>Prymnesium</taxon>
    </lineage>
</organism>
<evidence type="ECO:0000313" key="3">
    <source>
        <dbReference type="EMBL" id="KAL1528073.1"/>
    </source>
</evidence>
<evidence type="ECO:0000259" key="2">
    <source>
        <dbReference type="Pfam" id="PF03171"/>
    </source>
</evidence>